<feature type="compositionally biased region" description="Basic and acidic residues" evidence="1">
    <location>
        <begin position="1"/>
        <end position="16"/>
    </location>
</feature>
<accession>A0A6S7I5N3</accession>
<dbReference type="EMBL" id="CACRXK020004137">
    <property type="protein sequence ID" value="CAB4001622.1"/>
    <property type="molecule type" value="Genomic_DNA"/>
</dbReference>
<evidence type="ECO:0000256" key="1">
    <source>
        <dbReference type="SAM" id="MobiDB-lite"/>
    </source>
</evidence>
<name>A0A6S7I5N3_PARCT</name>
<comment type="caution">
    <text evidence="2">The sequence shown here is derived from an EMBL/GenBank/DDBJ whole genome shotgun (WGS) entry which is preliminary data.</text>
</comment>
<organism evidence="2 3">
    <name type="scientific">Paramuricea clavata</name>
    <name type="common">Red gorgonian</name>
    <name type="synonym">Violescent sea-whip</name>
    <dbReference type="NCBI Taxonomy" id="317549"/>
    <lineage>
        <taxon>Eukaryota</taxon>
        <taxon>Metazoa</taxon>
        <taxon>Cnidaria</taxon>
        <taxon>Anthozoa</taxon>
        <taxon>Octocorallia</taxon>
        <taxon>Malacalcyonacea</taxon>
        <taxon>Plexauridae</taxon>
        <taxon>Paramuricea</taxon>
    </lineage>
</organism>
<proteinExistence type="predicted"/>
<dbReference type="GO" id="GO:0016853">
    <property type="term" value="F:isomerase activity"/>
    <property type="evidence" value="ECO:0007669"/>
    <property type="project" value="UniProtKB-KW"/>
</dbReference>
<dbReference type="SUPFAM" id="SSF50978">
    <property type="entry name" value="WD40 repeat-like"/>
    <property type="match status" value="1"/>
</dbReference>
<dbReference type="InterPro" id="IPR036322">
    <property type="entry name" value="WD40_repeat_dom_sf"/>
</dbReference>
<protein>
    <submittedName>
        <fullName evidence="2">Peptidylprolyl isomerase domain and WD repeat-containing 1 isoform X2</fullName>
    </submittedName>
</protein>
<keyword evidence="3" id="KW-1185">Reference proteome</keyword>
<keyword evidence="2" id="KW-0413">Isomerase</keyword>
<dbReference type="AlphaFoldDB" id="A0A6S7I5N3"/>
<reference evidence="2" key="1">
    <citation type="submission" date="2020-04" db="EMBL/GenBank/DDBJ databases">
        <authorList>
            <person name="Alioto T."/>
            <person name="Alioto T."/>
            <person name="Gomez Garrido J."/>
        </authorList>
    </citation>
    <scope>NUCLEOTIDE SEQUENCE</scope>
    <source>
        <strain evidence="2">A484AB</strain>
    </source>
</reference>
<feature type="compositionally biased region" description="Acidic residues" evidence="1">
    <location>
        <begin position="17"/>
        <end position="26"/>
    </location>
</feature>
<dbReference type="Proteomes" id="UP001152795">
    <property type="component" value="Unassembled WGS sequence"/>
</dbReference>
<feature type="region of interest" description="Disordered" evidence="1">
    <location>
        <begin position="1"/>
        <end position="31"/>
    </location>
</feature>
<evidence type="ECO:0000313" key="3">
    <source>
        <dbReference type="Proteomes" id="UP001152795"/>
    </source>
</evidence>
<dbReference type="OrthoDB" id="10264753at2759"/>
<sequence length="163" mass="18576">MAEEKRSSKKRAKEEQNTEDESEDEMIGPLPVQASKPKKKKVLEFEQVYLDNLPSSESYEKSYMHRDFITHIVATGTDFLVTASCDGHVKFWKKTEEGIEFVKHFRSHLGTVQYCIWLQKVALGAVATCLATCLTCPPRQLPQHPSFNVVRSHALLLCQISSY</sequence>
<gene>
    <name evidence="2" type="ORF">PACLA_8A075891</name>
</gene>
<evidence type="ECO:0000313" key="2">
    <source>
        <dbReference type="EMBL" id="CAB4001622.1"/>
    </source>
</evidence>